<feature type="transmembrane region" description="Helical" evidence="5">
    <location>
        <begin position="113"/>
        <end position="131"/>
    </location>
</feature>
<sequence>MKIRYNAPVTLSFALCASLVLLLNQTVFPGLTQSFFLVHARMNPGSVVDYLRLFTHVIGHSNWGHLMGNFSFILLLGPILEEKYGSTSLFIMMAITAVVTGLLNVLFLPTALLGASGIVFMMILLISFTNIRQGEIPLTFILIVVLFLTQEIANSLRQDTVSQFAHIAGGVIGSLFGFLQSHRRRGR</sequence>
<proteinExistence type="predicted"/>
<dbReference type="GO" id="GO:0016020">
    <property type="term" value="C:membrane"/>
    <property type="evidence" value="ECO:0007669"/>
    <property type="project" value="UniProtKB-SubCell"/>
</dbReference>
<dbReference type="STRING" id="159291.SAMN05920897_10261"/>
<name>A0A1N6P011_9SPIO</name>
<keyword evidence="3 5" id="KW-1133">Transmembrane helix</keyword>
<feature type="domain" description="Peptidase S54 rhomboid" evidence="6">
    <location>
        <begin position="50"/>
        <end position="181"/>
    </location>
</feature>
<feature type="transmembrane region" description="Helical" evidence="5">
    <location>
        <begin position="64"/>
        <end position="80"/>
    </location>
</feature>
<dbReference type="Proteomes" id="UP000186400">
    <property type="component" value="Unassembled WGS sequence"/>
</dbReference>
<dbReference type="AlphaFoldDB" id="A0A1N6P011"/>
<dbReference type="PANTHER" id="PTHR43066">
    <property type="entry name" value="RHOMBOID-RELATED PROTEIN"/>
    <property type="match status" value="1"/>
</dbReference>
<feature type="transmembrane region" description="Helical" evidence="5">
    <location>
        <begin position="138"/>
        <end position="156"/>
    </location>
</feature>
<dbReference type="SUPFAM" id="SSF144091">
    <property type="entry name" value="Rhomboid-like"/>
    <property type="match status" value="1"/>
</dbReference>
<feature type="transmembrane region" description="Helical" evidence="5">
    <location>
        <begin position="162"/>
        <end position="179"/>
    </location>
</feature>
<keyword evidence="4 5" id="KW-0472">Membrane</keyword>
<accession>A0A1N6P011</accession>
<organism evidence="7 8">
    <name type="scientific">Alkalispirochaeta americana</name>
    <dbReference type="NCBI Taxonomy" id="159291"/>
    <lineage>
        <taxon>Bacteria</taxon>
        <taxon>Pseudomonadati</taxon>
        <taxon>Spirochaetota</taxon>
        <taxon>Spirochaetia</taxon>
        <taxon>Spirochaetales</taxon>
        <taxon>Spirochaetaceae</taxon>
        <taxon>Alkalispirochaeta</taxon>
    </lineage>
</organism>
<dbReference type="Gene3D" id="1.20.1540.10">
    <property type="entry name" value="Rhomboid-like"/>
    <property type="match status" value="1"/>
</dbReference>
<gene>
    <name evidence="7" type="ORF">SAMN05920897_10261</name>
</gene>
<dbReference type="InterPro" id="IPR022764">
    <property type="entry name" value="Peptidase_S54_rhomboid_dom"/>
</dbReference>
<evidence type="ECO:0000256" key="1">
    <source>
        <dbReference type="ARBA" id="ARBA00004141"/>
    </source>
</evidence>
<evidence type="ECO:0000256" key="4">
    <source>
        <dbReference type="ARBA" id="ARBA00023136"/>
    </source>
</evidence>
<dbReference type="RefSeq" id="WP_076487771.1">
    <property type="nucleotide sequence ID" value="NZ_FTMS01000002.1"/>
</dbReference>
<reference evidence="7 8" key="1">
    <citation type="submission" date="2017-01" db="EMBL/GenBank/DDBJ databases">
        <authorList>
            <person name="Mah S.A."/>
            <person name="Swanson W.J."/>
            <person name="Moy G.W."/>
            <person name="Vacquier V.D."/>
        </authorList>
    </citation>
    <scope>NUCLEOTIDE SEQUENCE [LARGE SCALE GENOMIC DNA]</scope>
    <source>
        <strain evidence="7 8">ASpG1</strain>
    </source>
</reference>
<feature type="transmembrane region" description="Helical" evidence="5">
    <location>
        <begin position="87"/>
        <end position="107"/>
    </location>
</feature>
<comment type="subcellular location">
    <subcellularLocation>
        <location evidence="1">Membrane</location>
        <topology evidence="1">Multi-pass membrane protein</topology>
    </subcellularLocation>
</comment>
<evidence type="ECO:0000256" key="5">
    <source>
        <dbReference type="SAM" id="Phobius"/>
    </source>
</evidence>
<dbReference type="InterPro" id="IPR035952">
    <property type="entry name" value="Rhomboid-like_sf"/>
</dbReference>
<evidence type="ECO:0000313" key="8">
    <source>
        <dbReference type="Proteomes" id="UP000186400"/>
    </source>
</evidence>
<evidence type="ECO:0000256" key="3">
    <source>
        <dbReference type="ARBA" id="ARBA00022989"/>
    </source>
</evidence>
<evidence type="ECO:0000259" key="6">
    <source>
        <dbReference type="Pfam" id="PF01694"/>
    </source>
</evidence>
<evidence type="ECO:0000256" key="2">
    <source>
        <dbReference type="ARBA" id="ARBA00022692"/>
    </source>
</evidence>
<protein>
    <submittedName>
        <fullName evidence="7">Rhomboid family protein</fullName>
    </submittedName>
</protein>
<dbReference type="EMBL" id="FTMS01000002">
    <property type="protein sequence ID" value="SIP97681.1"/>
    <property type="molecule type" value="Genomic_DNA"/>
</dbReference>
<dbReference type="Pfam" id="PF01694">
    <property type="entry name" value="Rhomboid"/>
    <property type="match status" value="1"/>
</dbReference>
<evidence type="ECO:0000313" key="7">
    <source>
        <dbReference type="EMBL" id="SIP97681.1"/>
    </source>
</evidence>
<dbReference type="GO" id="GO:0004252">
    <property type="term" value="F:serine-type endopeptidase activity"/>
    <property type="evidence" value="ECO:0007669"/>
    <property type="project" value="InterPro"/>
</dbReference>
<keyword evidence="2 5" id="KW-0812">Transmembrane</keyword>
<dbReference type="OrthoDB" id="5419261at2"/>
<keyword evidence="8" id="KW-1185">Reference proteome</keyword>